<evidence type="ECO:0000256" key="2">
    <source>
        <dbReference type="ARBA" id="ARBA00005551"/>
    </source>
</evidence>
<dbReference type="Gene3D" id="1.20.1530.20">
    <property type="match status" value="1"/>
</dbReference>
<evidence type="ECO:0000256" key="4">
    <source>
        <dbReference type="ARBA" id="ARBA00022692"/>
    </source>
</evidence>
<evidence type="ECO:0000256" key="7">
    <source>
        <dbReference type="SAM" id="MobiDB-lite"/>
    </source>
</evidence>
<feature type="transmembrane region" description="Helical" evidence="8">
    <location>
        <begin position="380"/>
        <end position="399"/>
    </location>
</feature>
<dbReference type="Pfam" id="PF00999">
    <property type="entry name" value="Na_H_Exchanger"/>
    <property type="match status" value="1"/>
</dbReference>
<evidence type="ECO:0000259" key="9">
    <source>
        <dbReference type="PROSITE" id="PS51201"/>
    </source>
</evidence>
<dbReference type="OrthoDB" id="9781411at2"/>
<feature type="region of interest" description="Disordered" evidence="7">
    <location>
        <begin position="407"/>
        <end position="439"/>
    </location>
</feature>
<comment type="subcellular location">
    <subcellularLocation>
        <location evidence="1">Membrane</location>
        <topology evidence="1">Multi-pass membrane protein</topology>
    </subcellularLocation>
</comment>
<dbReference type="GO" id="GO:0015297">
    <property type="term" value="F:antiporter activity"/>
    <property type="evidence" value="ECO:0007669"/>
    <property type="project" value="InterPro"/>
</dbReference>
<dbReference type="InterPro" id="IPR036291">
    <property type="entry name" value="NAD(P)-bd_dom_sf"/>
</dbReference>
<dbReference type="Proteomes" id="UP000325255">
    <property type="component" value="Unassembled WGS sequence"/>
</dbReference>
<dbReference type="GO" id="GO:0016020">
    <property type="term" value="C:membrane"/>
    <property type="evidence" value="ECO:0007669"/>
    <property type="project" value="UniProtKB-SubCell"/>
</dbReference>
<keyword evidence="5 8" id="KW-1133">Transmembrane helix</keyword>
<dbReference type="SUPFAM" id="SSF51735">
    <property type="entry name" value="NAD(P)-binding Rossmann-fold domains"/>
    <property type="match status" value="1"/>
</dbReference>
<evidence type="ECO:0000313" key="11">
    <source>
        <dbReference type="Proteomes" id="UP000325255"/>
    </source>
</evidence>
<protein>
    <submittedName>
        <fullName evidence="10">Kef family K(+) transporter</fullName>
    </submittedName>
</protein>
<proteinExistence type="inferred from homology"/>
<dbReference type="InterPro" id="IPR038770">
    <property type="entry name" value="Na+/solute_symporter_sf"/>
</dbReference>
<evidence type="ECO:0000256" key="3">
    <source>
        <dbReference type="ARBA" id="ARBA00022448"/>
    </source>
</evidence>
<evidence type="ECO:0000313" key="10">
    <source>
        <dbReference type="EMBL" id="KAA5614666.1"/>
    </source>
</evidence>
<keyword evidence="3" id="KW-0813">Transport</keyword>
<dbReference type="RefSeq" id="WP_150038426.1">
    <property type="nucleotide sequence ID" value="NZ_OW485601.1"/>
</dbReference>
<feature type="transmembrane region" description="Helical" evidence="8">
    <location>
        <begin position="352"/>
        <end position="373"/>
    </location>
</feature>
<evidence type="ECO:0000256" key="5">
    <source>
        <dbReference type="ARBA" id="ARBA00022989"/>
    </source>
</evidence>
<feature type="transmembrane region" description="Helical" evidence="8">
    <location>
        <begin position="148"/>
        <end position="168"/>
    </location>
</feature>
<feature type="transmembrane region" description="Helical" evidence="8">
    <location>
        <begin position="85"/>
        <end position="106"/>
    </location>
</feature>
<gene>
    <name evidence="10" type="ORF">F1189_00630</name>
</gene>
<dbReference type="PANTHER" id="PTHR42751:SF1">
    <property type="entry name" value="CATION_PROTON ANTIPORTER YBAL-RELATED"/>
    <property type="match status" value="1"/>
</dbReference>
<feature type="transmembrane region" description="Helical" evidence="8">
    <location>
        <begin position="112"/>
        <end position="136"/>
    </location>
</feature>
<feature type="domain" description="RCK N-terminal" evidence="9">
    <location>
        <begin position="446"/>
        <end position="563"/>
    </location>
</feature>
<dbReference type="InterPro" id="IPR003148">
    <property type="entry name" value="RCK_N"/>
</dbReference>
<feature type="transmembrane region" description="Helical" evidence="8">
    <location>
        <begin position="33"/>
        <end position="51"/>
    </location>
</feature>
<feature type="transmembrane region" description="Helical" evidence="8">
    <location>
        <begin position="63"/>
        <end position="78"/>
    </location>
</feature>
<comment type="caution">
    <text evidence="10">The sequence shown here is derived from an EMBL/GenBank/DDBJ whole genome shotgun (WGS) entry which is preliminary data.</text>
</comment>
<keyword evidence="11" id="KW-1185">Reference proteome</keyword>
<dbReference type="NCBIfam" id="NF007950">
    <property type="entry name" value="PRK10669.1"/>
    <property type="match status" value="1"/>
</dbReference>
<dbReference type="GO" id="GO:0006813">
    <property type="term" value="P:potassium ion transport"/>
    <property type="evidence" value="ECO:0007669"/>
    <property type="project" value="InterPro"/>
</dbReference>
<comment type="similarity">
    <text evidence="2">Belongs to the monovalent cation:proton antiporter 2 (CPA2) transporter (TC 2.A.37) family.</text>
</comment>
<evidence type="ECO:0000256" key="1">
    <source>
        <dbReference type="ARBA" id="ARBA00004141"/>
    </source>
</evidence>
<name>A0A5M6J222_9PROT</name>
<dbReference type="AlphaFoldDB" id="A0A5M6J222"/>
<feature type="transmembrane region" description="Helical" evidence="8">
    <location>
        <begin position="188"/>
        <end position="218"/>
    </location>
</feature>
<organism evidence="10 11">
    <name type="scientific">Rhodovastum atsumiense</name>
    <dbReference type="NCBI Taxonomy" id="504468"/>
    <lineage>
        <taxon>Bacteria</taxon>
        <taxon>Pseudomonadati</taxon>
        <taxon>Pseudomonadota</taxon>
        <taxon>Alphaproteobacteria</taxon>
        <taxon>Acetobacterales</taxon>
        <taxon>Acetobacteraceae</taxon>
        <taxon>Rhodovastum</taxon>
    </lineage>
</organism>
<dbReference type="PROSITE" id="PS51201">
    <property type="entry name" value="RCK_N"/>
    <property type="match status" value="1"/>
</dbReference>
<dbReference type="InterPro" id="IPR006153">
    <property type="entry name" value="Cation/H_exchanger_TM"/>
</dbReference>
<feature type="compositionally biased region" description="Basic and acidic residues" evidence="7">
    <location>
        <begin position="407"/>
        <end position="421"/>
    </location>
</feature>
<feature type="transmembrane region" description="Helical" evidence="8">
    <location>
        <begin position="239"/>
        <end position="272"/>
    </location>
</feature>
<sequence>MEHQTPLIATIVTALVGAAALGVIAQRLRVSPIVGYLLAGLAIGPFTPGYVADLGLANELSELGIILLMFGVGLHFSLKDLISVGAIAVPGAVVQIACATVLGMGLSAWLGWSLAAGFIFGLALSVASTVVLLRALQEYRILDTGRGRIAVGWLIVEDIAMVLALVLLPTLPGLLAGEAPRTTGLAAWIAGALGSGTAGVVLITLGKVVLFAALMLVVGRRLIPALLHMIAHTGSRELFRLGVLAIALGIAFGAAALFGVSFALGAFFAGMVLSESELSHRAAQESLPLRDAFAVLFFVSVGMLFDPAILLNQPVPLLVTLGIIVLGKSLAAYAIVRLFGHPHGTALTISASLAQIGEFSFILAGLGVGIGLLPPEGRDLILAAAILSILINPLAFALAERRRVPEAPRLPEARTQAEPRRPATAPASALPPTPPTAPEIAPVGLRDHAAVIGYGRVGRLVCEAFARAGVDVVVVESEPDGAEAARAAGLRVIVGNAADARVLQALDLPTARVLCVTIPEAFEAGQAAEQARAIRADLLILARAHSDAEVEHLTSHGATHAIMGEREIARGMITAVLHRGAVTPLAVPPAAPAPVPAAAAIAS</sequence>
<feature type="transmembrane region" description="Helical" evidence="8">
    <location>
        <begin position="6"/>
        <end position="26"/>
    </location>
</feature>
<evidence type="ECO:0000256" key="6">
    <source>
        <dbReference type="ARBA" id="ARBA00023136"/>
    </source>
</evidence>
<keyword evidence="4 8" id="KW-0812">Transmembrane</keyword>
<keyword evidence="6 8" id="KW-0472">Membrane</keyword>
<dbReference type="Pfam" id="PF02254">
    <property type="entry name" value="TrkA_N"/>
    <property type="match status" value="1"/>
</dbReference>
<feature type="transmembrane region" description="Helical" evidence="8">
    <location>
        <begin position="318"/>
        <end position="340"/>
    </location>
</feature>
<dbReference type="EMBL" id="VWPK01000001">
    <property type="protein sequence ID" value="KAA5614666.1"/>
    <property type="molecule type" value="Genomic_DNA"/>
</dbReference>
<evidence type="ECO:0000256" key="8">
    <source>
        <dbReference type="SAM" id="Phobius"/>
    </source>
</evidence>
<accession>A0A5M6J222</accession>
<dbReference type="GO" id="GO:1902600">
    <property type="term" value="P:proton transmembrane transport"/>
    <property type="evidence" value="ECO:0007669"/>
    <property type="project" value="InterPro"/>
</dbReference>
<reference evidence="10 11" key="1">
    <citation type="submission" date="2019-09" db="EMBL/GenBank/DDBJ databases">
        <title>Genome sequence of Rhodovastum atsumiense, a diverse member of the Acetobacteraceae family of non-sulfur purple photosynthetic bacteria.</title>
        <authorList>
            <person name="Meyer T."/>
            <person name="Kyndt J."/>
        </authorList>
    </citation>
    <scope>NUCLEOTIDE SEQUENCE [LARGE SCALE GENOMIC DNA]</scope>
    <source>
        <strain evidence="10 11">DSM 21279</strain>
    </source>
</reference>
<dbReference type="Gene3D" id="3.40.50.720">
    <property type="entry name" value="NAD(P)-binding Rossmann-like Domain"/>
    <property type="match status" value="1"/>
</dbReference>
<feature type="transmembrane region" description="Helical" evidence="8">
    <location>
        <begin position="292"/>
        <end position="311"/>
    </location>
</feature>
<dbReference type="PANTHER" id="PTHR42751">
    <property type="entry name" value="SODIUM/HYDROGEN EXCHANGER FAMILY/TRKA DOMAIN PROTEIN"/>
    <property type="match status" value="1"/>
</dbReference>